<evidence type="ECO:0000313" key="3">
    <source>
        <dbReference type="Proteomes" id="UP001310594"/>
    </source>
</evidence>
<gene>
    <name evidence="2" type="ORF">LTR97_010437</name>
</gene>
<evidence type="ECO:0000313" key="2">
    <source>
        <dbReference type="EMBL" id="KAK5692961.1"/>
    </source>
</evidence>
<keyword evidence="1" id="KW-0732">Signal</keyword>
<organism evidence="2 3">
    <name type="scientific">Elasticomyces elasticus</name>
    <dbReference type="NCBI Taxonomy" id="574655"/>
    <lineage>
        <taxon>Eukaryota</taxon>
        <taxon>Fungi</taxon>
        <taxon>Dikarya</taxon>
        <taxon>Ascomycota</taxon>
        <taxon>Pezizomycotina</taxon>
        <taxon>Dothideomycetes</taxon>
        <taxon>Dothideomycetidae</taxon>
        <taxon>Mycosphaerellales</taxon>
        <taxon>Teratosphaeriaceae</taxon>
        <taxon>Elasticomyces</taxon>
    </lineage>
</organism>
<reference evidence="2" key="1">
    <citation type="submission" date="2023-08" db="EMBL/GenBank/DDBJ databases">
        <title>Black Yeasts Isolated from many extreme environments.</title>
        <authorList>
            <person name="Coleine C."/>
            <person name="Stajich J.E."/>
            <person name="Selbmann L."/>
        </authorList>
    </citation>
    <scope>NUCLEOTIDE SEQUENCE</scope>
    <source>
        <strain evidence="2">CCFEE 5810</strain>
    </source>
</reference>
<feature type="chain" id="PRO_5042914204" evidence="1">
    <location>
        <begin position="18"/>
        <end position="331"/>
    </location>
</feature>
<dbReference type="EMBL" id="JAVRQU010000018">
    <property type="protein sequence ID" value="KAK5692961.1"/>
    <property type="molecule type" value="Genomic_DNA"/>
</dbReference>
<dbReference type="InterPro" id="IPR050587">
    <property type="entry name" value="GNT1/Glycosyltrans_8"/>
</dbReference>
<comment type="caution">
    <text evidence="2">The sequence shown here is derived from an EMBL/GenBank/DDBJ whole genome shotgun (WGS) entry which is preliminary data.</text>
</comment>
<dbReference type="InterPro" id="IPR029044">
    <property type="entry name" value="Nucleotide-diphossugar_trans"/>
</dbReference>
<sequence length="331" mass="38359">MAMILILLLIYSTYRQALPSIDLHDYAARYHRPWRGQSKHIEVSTDISWTDFAYCTYATDTESLCNSVMLLESLHRLGVNADRMLLHSNLWNASDTTFEREARLLRRARDDFGAKLQAIEVLHEDNAADPTWASGFTKLLAFNQTQYKRVLSLDADATILRSMDEIFLMPPAPVAMPRAYWLKDKEQLSDQLALVQPSTKAFDAVLQRIAERQSSEYDMEIINALYGSSCAVLPHRPYNLLTGEFRSADHTGYLGSRGEIWDAESVMQEAKYVHFSDWPLPKPWLHDKVIEKEMAPKCQECAEKRVWLWLYEDFRERRKNVCGPEFVVQER</sequence>
<proteinExistence type="predicted"/>
<dbReference type="SUPFAM" id="SSF53448">
    <property type="entry name" value="Nucleotide-diphospho-sugar transferases"/>
    <property type="match status" value="1"/>
</dbReference>
<feature type="signal peptide" evidence="1">
    <location>
        <begin position="1"/>
        <end position="17"/>
    </location>
</feature>
<protein>
    <submittedName>
        <fullName evidence="2">Uncharacterized protein</fullName>
    </submittedName>
</protein>
<evidence type="ECO:0000256" key="1">
    <source>
        <dbReference type="SAM" id="SignalP"/>
    </source>
</evidence>
<dbReference type="AlphaFoldDB" id="A0AAN7VY97"/>
<name>A0AAN7VY97_9PEZI</name>
<accession>A0AAN7VY97</accession>
<dbReference type="Proteomes" id="UP001310594">
    <property type="component" value="Unassembled WGS sequence"/>
</dbReference>
<dbReference type="Gene3D" id="3.90.550.10">
    <property type="entry name" value="Spore Coat Polysaccharide Biosynthesis Protein SpsA, Chain A"/>
    <property type="match status" value="1"/>
</dbReference>
<dbReference type="PANTHER" id="PTHR11183">
    <property type="entry name" value="GLYCOGENIN SUBFAMILY MEMBER"/>
    <property type="match status" value="1"/>
</dbReference>